<evidence type="ECO:0000256" key="3">
    <source>
        <dbReference type="ARBA" id="ARBA00022692"/>
    </source>
</evidence>
<comment type="subcellular location">
    <subcellularLocation>
        <location evidence="1 6">Membrane</location>
        <topology evidence="1 6">Multi-pass membrane protein</topology>
    </subcellularLocation>
</comment>
<sequence>WHRQVLPLLALVTTETTNVALNTLFKFATRKGMSRYVFIVYAYGVAAIVLLPSPFFSPRSTALPPLNLSILSKVFLLGVVGYSSQLMGYTGISFASPTLASAMSNLAPAFTFLLALLFRMERVEFSRTGTKEKIIGAVVSITGAFVVTFYKGPRLGSSSLHQSSQSNWIIGSLFLTVEYLLVPVWYILQAHIMKEYPSELTLVFFYTACVSILGALVAIFADPNSATWRFMPTITIASILSS</sequence>
<protein>
    <recommendedName>
        <fullName evidence="6">WAT1-related protein</fullName>
    </recommendedName>
</protein>
<dbReference type="GO" id="GO:0022857">
    <property type="term" value="F:transmembrane transporter activity"/>
    <property type="evidence" value="ECO:0007669"/>
    <property type="project" value="InterPro"/>
</dbReference>
<evidence type="ECO:0000313" key="9">
    <source>
        <dbReference type="Proteomes" id="UP000015453"/>
    </source>
</evidence>
<keyword evidence="3 6" id="KW-0812">Transmembrane</keyword>
<evidence type="ECO:0000256" key="2">
    <source>
        <dbReference type="ARBA" id="ARBA00007635"/>
    </source>
</evidence>
<evidence type="ECO:0000256" key="1">
    <source>
        <dbReference type="ARBA" id="ARBA00004141"/>
    </source>
</evidence>
<reference evidence="8 9" key="1">
    <citation type="journal article" date="2013" name="BMC Genomics">
        <title>The miniature genome of a carnivorous plant Genlisea aurea contains a low number of genes and short non-coding sequences.</title>
        <authorList>
            <person name="Leushkin E.V."/>
            <person name="Sutormin R.A."/>
            <person name="Nabieva E.R."/>
            <person name="Penin A.A."/>
            <person name="Kondrashov A.S."/>
            <person name="Logacheva M.D."/>
        </authorList>
    </citation>
    <scope>NUCLEOTIDE SEQUENCE [LARGE SCALE GENOMIC DNA]</scope>
</reference>
<feature type="transmembrane region" description="Helical" evidence="6">
    <location>
        <begin position="99"/>
        <end position="118"/>
    </location>
</feature>
<keyword evidence="4 6" id="KW-1133">Transmembrane helix</keyword>
<dbReference type="AlphaFoldDB" id="S8DBA7"/>
<comment type="similarity">
    <text evidence="2 6">Belongs to the drug/metabolite transporter (DMT) superfamily. Plant drug/metabolite exporter (P-DME) (TC 2.A.7.4) family.</text>
</comment>
<evidence type="ECO:0000313" key="8">
    <source>
        <dbReference type="EMBL" id="EPS59993.1"/>
    </source>
</evidence>
<dbReference type="GO" id="GO:0016020">
    <property type="term" value="C:membrane"/>
    <property type="evidence" value="ECO:0007669"/>
    <property type="project" value="UniProtKB-SubCell"/>
</dbReference>
<dbReference type="PANTHER" id="PTHR31218">
    <property type="entry name" value="WAT1-RELATED PROTEIN"/>
    <property type="match status" value="1"/>
</dbReference>
<keyword evidence="5 6" id="KW-0472">Membrane</keyword>
<feature type="domain" description="EamA" evidence="7">
    <location>
        <begin position="23"/>
        <end position="148"/>
    </location>
</feature>
<dbReference type="Pfam" id="PF00892">
    <property type="entry name" value="EamA"/>
    <property type="match status" value="1"/>
</dbReference>
<feature type="non-terminal residue" evidence="8">
    <location>
        <position position="242"/>
    </location>
</feature>
<evidence type="ECO:0000256" key="6">
    <source>
        <dbReference type="RuleBase" id="RU363077"/>
    </source>
</evidence>
<dbReference type="OrthoDB" id="1728340at2759"/>
<evidence type="ECO:0000256" key="5">
    <source>
        <dbReference type="ARBA" id="ARBA00023136"/>
    </source>
</evidence>
<dbReference type="InterPro" id="IPR030184">
    <property type="entry name" value="WAT1-related"/>
</dbReference>
<organism evidence="8 9">
    <name type="scientific">Genlisea aurea</name>
    <dbReference type="NCBI Taxonomy" id="192259"/>
    <lineage>
        <taxon>Eukaryota</taxon>
        <taxon>Viridiplantae</taxon>
        <taxon>Streptophyta</taxon>
        <taxon>Embryophyta</taxon>
        <taxon>Tracheophyta</taxon>
        <taxon>Spermatophyta</taxon>
        <taxon>Magnoliopsida</taxon>
        <taxon>eudicotyledons</taxon>
        <taxon>Gunneridae</taxon>
        <taxon>Pentapetalae</taxon>
        <taxon>asterids</taxon>
        <taxon>lamiids</taxon>
        <taxon>Lamiales</taxon>
        <taxon>Lentibulariaceae</taxon>
        <taxon>Genlisea</taxon>
    </lineage>
</organism>
<dbReference type="EMBL" id="AUSU01007912">
    <property type="protein sequence ID" value="EPS59993.1"/>
    <property type="molecule type" value="Genomic_DNA"/>
</dbReference>
<accession>S8DBA7</accession>
<evidence type="ECO:0000256" key="4">
    <source>
        <dbReference type="ARBA" id="ARBA00022989"/>
    </source>
</evidence>
<feature type="transmembrane region" description="Helical" evidence="6">
    <location>
        <begin position="36"/>
        <end position="56"/>
    </location>
</feature>
<keyword evidence="9" id="KW-1185">Reference proteome</keyword>
<feature type="transmembrane region" description="Helical" evidence="6">
    <location>
        <begin position="200"/>
        <end position="221"/>
    </location>
</feature>
<dbReference type="Proteomes" id="UP000015453">
    <property type="component" value="Unassembled WGS sequence"/>
</dbReference>
<dbReference type="SUPFAM" id="SSF103481">
    <property type="entry name" value="Multidrug resistance efflux transporter EmrE"/>
    <property type="match status" value="1"/>
</dbReference>
<dbReference type="InterPro" id="IPR000620">
    <property type="entry name" value="EamA_dom"/>
</dbReference>
<dbReference type="InterPro" id="IPR037185">
    <property type="entry name" value="EmrE-like"/>
</dbReference>
<name>S8DBA7_9LAMI</name>
<gene>
    <name evidence="8" type="ORF">M569_14810</name>
</gene>
<feature type="non-terminal residue" evidence="8">
    <location>
        <position position="1"/>
    </location>
</feature>
<evidence type="ECO:0000259" key="7">
    <source>
        <dbReference type="Pfam" id="PF00892"/>
    </source>
</evidence>
<feature type="transmembrane region" description="Helical" evidence="6">
    <location>
        <begin position="134"/>
        <end position="152"/>
    </location>
</feature>
<feature type="transmembrane region" description="Helical" evidence="6">
    <location>
        <begin position="168"/>
        <end position="188"/>
    </location>
</feature>
<comment type="caution">
    <text evidence="8">The sequence shown here is derived from an EMBL/GenBank/DDBJ whole genome shotgun (WGS) entry which is preliminary data.</text>
</comment>
<proteinExistence type="inferred from homology"/>